<dbReference type="SUPFAM" id="SSF51161">
    <property type="entry name" value="Trimeric LpxA-like enzymes"/>
    <property type="match status" value="1"/>
</dbReference>
<gene>
    <name evidence="4" type="ORF">IAB06_06865</name>
</gene>
<dbReference type="InterPro" id="IPR041561">
    <property type="entry name" value="PglD_N"/>
</dbReference>
<evidence type="ECO:0000259" key="3">
    <source>
        <dbReference type="Pfam" id="PF17836"/>
    </source>
</evidence>
<feature type="site" description="Increases basicity of active site His" evidence="1">
    <location>
        <position position="132"/>
    </location>
</feature>
<dbReference type="Proteomes" id="UP000824099">
    <property type="component" value="Unassembled WGS sequence"/>
</dbReference>
<dbReference type="InterPro" id="IPR050179">
    <property type="entry name" value="Trans_hexapeptide_repeat"/>
</dbReference>
<feature type="binding site" evidence="2">
    <location>
        <position position="140"/>
    </location>
    <ligand>
        <name>acetyl-CoA</name>
        <dbReference type="ChEBI" id="CHEBI:57288"/>
    </ligand>
</feature>
<reference evidence="4" key="1">
    <citation type="submission" date="2020-10" db="EMBL/GenBank/DDBJ databases">
        <authorList>
            <person name="Gilroy R."/>
        </authorList>
    </citation>
    <scope>NUCLEOTIDE SEQUENCE</scope>
    <source>
        <strain evidence="4">CHK160-1198</strain>
    </source>
</reference>
<dbReference type="CDD" id="cd03360">
    <property type="entry name" value="LbH_AT_putative"/>
    <property type="match status" value="1"/>
</dbReference>
<comment type="caution">
    <text evidence="4">The sequence shown here is derived from an EMBL/GenBank/DDBJ whole genome shotgun (WGS) entry which is preliminary data.</text>
</comment>
<feature type="binding site" evidence="2">
    <location>
        <begin position="32"/>
        <end position="33"/>
    </location>
    <ligand>
        <name>substrate</name>
    </ligand>
</feature>
<dbReference type="AlphaFoldDB" id="A0A9D1MQR1"/>
<sequence>MNKLIIIGASGHGKVVADIAEQNGYKEIFFLDDNENVKECYGYPVIGKSSDSVKYSNCDFFIAIGNSFIREKLYAKIKTIGNITTLIHPRAILAHTVKVGRGTVIVAGAIINSDTTIGEGCIINTGATIGHDNVIGDFSHISAGTHLAGAVNIGHNTWVSVGAVIINNTSVCANCCIGAGAVVVKSIRQPGTYIGIPAKVKRIR</sequence>
<dbReference type="InterPro" id="IPR011004">
    <property type="entry name" value="Trimer_LpxA-like_sf"/>
</dbReference>
<reference evidence="4" key="2">
    <citation type="journal article" date="2021" name="PeerJ">
        <title>Extensive microbial diversity within the chicken gut microbiome revealed by metagenomics and culture.</title>
        <authorList>
            <person name="Gilroy R."/>
            <person name="Ravi A."/>
            <person name="Getino M."/>
            <person name="Pursley I."/>
            <person name="Horton D.L."/>
            <person name="Alikhan N.F."/>
            <person name="Baker D."/>
            <person name="Gharbi K."/>
            <person name="Hall N."/>
            <person name="Watson M."/>
            <person name="Adriaenssens E.M."/>
            <person name="Foster-Nyarko E."/>
            <person name="Jarju S."/>
            <person name="Secka A."/>
            <person name="Antonio M."/>
            <person name="Oren A."/>
            <person name="Chaudhuri R.R."/>
            <person name="La Ragione R."/>
            <person name="Hildebrand F."/>
            <person name="Pallen M.J."/>
        </authorList>
    </citation>
    <scope>NUCLEOTIDE SEQUENCE</scope>
    <source>
        <strain evidence="4">CHK160-1198</strain>
    </source>
</reference>
<dbReference type="Pfam" id="PF17836">
    <property type="entry name" value="PglD_N"/>
    <property type="match status" value="1"/>
</dbReference>
<evidence type="ECO:0000313" key="4">
    <source>
        <dbReference type="EMBL" id="HIU64736.1"/>
    </source>
</evidence>
<dbReference type="Gene3D" id="2.160.10.10">
    <property type="entry name" value="Hexapeptide repeat proteins"/>
    <property type="match status" value="1"/>
</dbReference>
<protein>
    <submittedName>
        <fullName evidence="4">Acetyltransferase</fullName>
    </submittedName>
</protein>
<dbReference type="InterPro" id="IPR020019">
    <property type="entry name" value="AcTrfase_PglD-like"/>
</dbReference>
<dbReference type="EMBL" id="DVNI01000115">
    <property type="protein sequence ID" value="HIU64736.1"/>
    <property type="molecule type" value="Genomic_DNA"/>
</dbReference>
<accession>A0A9D1MQR1</accession>
<dbReference type="NCBIfam" id="TIGR03570">
    <property type="entry name" value="NeuD_NnaD"/>
    <property type="match status" value="1"/>
</dbReference>
<feature type="active site" description="Proton acceptor" evidence="1">
    <location>
        <position position="131"/>
    </location>
</feature>
<proteinExistence type="predicted"/>
<feature type="binding site" evidence="2">
    <location>
        <position position="65"/>
    </location>
    <ligand>
        <name>substrate</name>
    </ligand>
</feature>
<evidence type="ECO:0000256" key="2">
    <source>
        <dbReference type="PIRSR" id="PIRSR620019-2"/>
    </source>
</evidence>
<evidence type="ECO:0000256" key="1">
    <source>
        <dbReference type="PIRSR" id="PIRSR620019-1"/>
    </source>
</evidence>
<feature type="binding site" evidence="2">
    <location>
        <begin position="10"/>
        <end position="12"/>
    </location>
    <ligand>
        <name>substrate</name>
    </ligand>
</feature>
<dbReference type="Gene3D" id="3.40.50.20">
    <property type="match status" value="1"/>
</dbReference>
<feature type="domain" description="PglD N-terminal" evidence="3">
    <location>
        <begin position="3"/>
        <end position="77"/>
    </location>
</feature>
<evidence type="ECO:0000313" key="5">
    <source>
        <dbReference type="Proteomes" id="UP000824099"/>
    </source>
</evidence>
<name>A0A9D1MQR1_9FIRM</name>
<dbReference type="PANTHER" id="PTHR43300">
    <property type="entry name" value="ACETYLTRANSFERASE"/>
    <property type="match status" value="1"/>
</dbReference>
<dbReference type="PANTHER" id="PTHR43300:SF7">
    <property type="entry name" value="UDP-N-ACETYLBACILLOSAMINE N-ACETYLTRANSFERASE"/>
    <property type="match status" value="1"/>
</dbReference>
<organism evidence="4 5">
    <name type="scientific">Candidatus Avacidaminococcus intestinavium</name>
    <dbReference type="NCBI Taxonomy" id="2840684"/>
    <lineage>
        <taxon>Bacteria</taxon>
        <taxon>Bacillati</taxon>
        <taxon>Bacillota</taxon>
        <taxon>Negativicutes</taxon>
        <taxon>Acidaminococcales</taxon>
        <taxon>Acidaminococcaceae</taxon>
        <taxon>Acidaminococcaceae incertae sedis</taxon>
        <taxon>Candidatus Avacidaminococcus</taxon>
    </lineage>
</organism>